<protein>
    <submittedName>
        <fullName evidence="1">Uncharacterized protein</fullName>
    </submittedName>
</protein>
<organism evidence="1 2">
    <name type="scientific">Vaccinium darrowii</name>
    <dbReference type="NCBI Taxonomy" id="229202"/>
    <lineage>
        <taxon>Eukaryota</taxon>
        <taxon>Viridiplantae</taxon>
        <taxon>Streptophyta</taxon>
        <taxon>Embryophyta</taxon>
        <taxon>Tracheophyta</taxon>
        <taxon>Spermatophyta</taxon>
        <taxon>Magnoliopsida</taxon>
        <taxon>eudicotyledons</taxon>
        <taxon>Gunneridae</taxon>
        <taxon>Pentapetalae</taxon>
        <taxon>asterids</taxon>
        <taxon>Ericales</taxon>
        <taxon>Ericaceae</taxon>
        <taxon>Vaccinioideae</taxon>
        <taxon>Vaccinieae</taxon>
        <taxon>Vaccinium</taxon>
    </lineage>
</organism>
<evidence type="ECO:0000313" key="1">
    <source>
        <dbReference type="EMBL" id="KAH7849829.1"/>
    </source>
</evidence>
<evidence type="ECO:0000313" key="2">
    <source>
        <dbReference type="Proteomes" id="UP000828048"/>
    </source>
</evidence>
<name>A0ACB7YA57_9ERIC</name>
<dbReference type="Proteomes" id="UP000828048">
    <property type="component" value="Chromosome 7"/>
</dbReference>
<dbReference type="EMBL" id="CM037157">
    <property type="protein sequence ID" value="KAH7849829.1"/>
    <property type="molecule type" value="Genomic_DNA"/>
</dbReference>
<gene>
    <name evidence="1" type="ORF">Vadar_023594</name>
</gene>
<proteinExistence type="predicted"/>
<keyword evidence="2" id="KW-1185">Reference proteome</keyword>
<comment type="caution">
    <text evidence="1">The sequence shown here is derived from an EMBL/GenBank/DDBJ whole genome shotgun (WGS) entry which is preliminary data.</text>
</comment>
<accession>A0ACB7YA57</accession>
<reference evidence="1 2" key="1">
    <citation type="journal article" date="2021" name="Hortic Res">
        <title>High-quality reference genome and annotation aids understanding of berry development for evergreen blueberry (Vaccinium darrowii).</title>
        <authorList>
            <person name="Yu J."/>
            <person name="Hulse-Kemp A.M."/>
            <person name="Babiker E."/>
            <person name="Staton M."/>
        </authorList>
    </citation>
    <scope>NUCLEOTIDE SEQUENCE [LARGE SCALE GENOMIC DNA]</scope>
    <source>
        <strain evidence="2">cv. NJ 8807/NJ 8810</strain>
        <tissue evidence="1">Young leaf</tissue>
    </source>
</reference>
<sequence length="307" mass="35607">MPSINIGPLLLFSAVLRLLLIVYGEWQDSHMEVRYTDVDYLVFSDAASLMASGKSPYERTTYRYSPLIAFLLIPNSVIHREWGKFLFLASDLLVGLFIYNILKLRKVPEILCTYAVMSWLFNPFTFTIGTHGNFEPIVCAMVFWIIICLRNGNLIQAAFCMFTQERLLFGLISGAVFFICTGIFYYLYGWEFLQEALLYHLIWTGPMHNFSIYFFHIYLHYEHEFSVLEKLISFLPQFIVQPALVFRFAQDLPCCFFVQTIAFVAFNKERMSSYSSGQQILSCEYLCPYKNQPPTQILSIFQAVSAC</sequence>